<organism evidence="1 2">
    <name type="scientific">Eumeta variegata</name>
    <name type="common">Bagworm moth</name>
    <name type="synonym">Eumeta japonica</name>
    <dbReference type="NCBI Taxonomy" id="151549"/>
    <lineage>
        <taxon>Eukaryota</taxon>
        <taxon>Metazoa</taxon>
        <taxon>Ecdysozoa</taxon>
        <taxon>Arthropoda</taxon>
        <taxon>Hexapoda</taxon>
        <taxon>Insecta</taxon>
        <taxon>Pterygota</taxon>
        <taxon>Neoptera</taxon>
        <taxon>Endopterygota</taxon>
        <taxon>Lepidoptera</taxon>
        <taxon>Glossata</taxon>
        <taxon>Ditrysia</taxon>
        <taxon>Tineoidea</taxon>
        <taxon>Psychidae</taxon>
        <taxon>Oiketicinae</taxon>
        <taxon>Eumeta</taxon>
    </lineage>
</organism>
<protein>
    <submittedName>
        <fullName evidence="1">Uncharacterized protein</fullName>
    </submittedName>
</protein>
<dbReference type="AlphaFoldDB" id="A0A4C1V279"/>
<keyword evidence="2" id="KW-1185">Reference proteome</keyword>
<reference evidence="1 2" key="1">
    <citation type="journal article" date="2019" name="Commun. Biol.">
        <title>The bagworm genome reveals a unique fibroin gene that provides high tensile strength.</title>
        <authorList>
            <person name="Kono N."/>
            <person name="Nakamura H."/>
            <person name="Ohtoshi R."/>
            <person name="Tomita M."/>
            <person name="Numata K."/>
            <person name="Arakawa K."/>
        </authorList>
    </citation>
    <scope>NUCLEOTIDE SEQUENCE [LARGE SCALE GENOMIC DNA]</scope>
</reference>
<evidence type="ECO:0000313" key="2">
    <source>
        <dbReference type="Proteomes" id="UP000299102"/>
    </source>
</evidence>
<dbReference type="Proteomes" id="UP000299102">
    <property type="component" value="Unassembled WGS sequence"/>
</dbReference>
<proteinExistence type="predicted"/>
<dbReference type="EMBL" id="BGZK01000256">
    <property type="protein sequence ID" value="GBP32194.1"/>
    <property type="molecule type" value="Genomic_DNA"/>
</dbReference>
<evidence type="ECO:0000313" key="1">
    <source>
        <dbReference type="EMBL" id="GBP32194.1"/>
    </source>
</evidence>
<sequence length="138" mass="15535">MIDVNFEAIRTPPHKQIVSILFNSIKFYFDNPPPRHRRRDNHGISIDQYLPDKHGRRATCVLLAQPMKVLNYFTKSKHGRGQTSAARYCRPPLGGPIKNIADTSNSCDVRSRSLIARPTARTREAGNDVCVRATPAPL</sequence>
<gene>
    <name evidence="1" type="ORF">EVAR_27617_1</name>
</gene>
<accession>A0A4C1V279</accession>
<comment type="caution">
    <text evidence="1">The sequence shown here is derived from an EMBL/GenBank/DDBJ whole genome shotgun (WGS) entry which is preliminary data.</text>
</comment>
<name>A0A4C1V279_EUMVA</name>